<comment type="caution">
    <text evidence="2">The sequence shown here is derived from an EMBL/GenBank/DDBJ whole genome shotgun (WGS) entry which is preliminary data.</text>
</comment>
<organism evidence="2 3">
    <name type="scientific">Paeniglutamicibacter gangotriensis</name>
    <dbReference type="NCBI Taxonomy" id="254787"/>
    <lineage>
        <taxon>Bacteria</taxon>
        <taxon>Bacillati</taxon>
        <taxon>Actinomycetota</taxon>
        <taxon>Actinomycetes</taxon>
        <taxon>Micrococcales</taxon>
        <taxon>Micrococcaceae</taxon>
        <taxon>Paeniglutamicibacter</taxon>
    </lineage>
</organism>
<reference evidence="2 3" key="1">
    <citation type="submission" date="2019-07" db="EMBL/GenBank/DDBJ databases">
        <title>Analysis of the biochemical properties, biological activity and biotechnological potential of siderophores and biosurfactants produced by Antarctic psychrotolerant bacteria.</title>
        <authorList>
            <person name="Styczynski M."/>
            <person name="Krucon T."/>
            <person name="Decewicz P."/>
            <person name="Dziewit L."/>
        </authorList>
    </citation>
    <scope>NUCLEOTIDE SEQUENCE [LARGE SCALE GENOMIC DNA]</scope>
    <source>
        <strain evidence="2 3">ANT_H27</strain>
    </source>
</reference>
<sequence length="351" mass="37972">MGEKTTAGLAPRPPNPRNEDRPMDKITATTNADTVAVAIHSLGFTPTSSVVLTLLEDHTVAATLRTDARPDIPADFWAGEVTAYVDRLENITGILLLSFENDRAMTPAQYRALKSILTLTGRPIRHAVLIRDGFITDYVGSHADKVPFATVATSNAALDLMVGTKSFAKLAADIPPCSTDATVSKLQQFIDAARRLDCDDGATRTTVCARLIGIVIGYQCTGTITPNEGTWLGGTCTNKGIRDLIFASLATTSDDMDTISAALMGDISPDDWEFFRDGADAIYTALEYIPPEYRTDLLAGLGWTRWIEGKGSEAMHFLDLARTTDPTHRLTELLTRLIISGRLPASATTKH</sequence>
<dbReference type="EMBL" id="VOBL01000008">
    <property type="protein sequence ID" value="KAA0977123.1"/>
    <property type="molecule type" value="Genomic_DNA"/>
</dbReference>
<dbReference type="Proteomes" id="UP000323856">
    <property type="component" value="Unassembled WGS sequence"/>
</dbReference>
<dbReference type="AlphaFoldDB" id="A0A5B0EE18"/>
<feature type="region of interest" description="Disordered" evidence="1">
    <location>
        <begin position="1"/>
        <end position="24"/>
    </location>
</feature>
<evidence type="ECO:0000313" key="2">
    <source>
        <dbReference type="EMBL" id="KAA0977123.1"/>
    </source>
</evidence>
<dbReference type="InterPro" id="IPR025447">
    <property type="entry name" value="DUF4192"/>
</dbReference>
<evidence type="ECO:0000256" key="1">
    <source>
        <dbReference type="SAM" id="MobiDB-lite"/>
    </source>
</evidence>
<gene>
    <name evidence="2" type="ORF">FQ154_09475</name>
</gene>
<dbReference type="OrthoDB" id="4954868at2"/>
<evidence type="ECO:0000313" key="3">
    <source>
        <dbReference type="Proteomes" id="UP000323856"/>
    </source>
</evidence>
<accession>A0A5B0EE18</accession>
<proteinExistence type="predicted"/>
<protein>
    <submittedName>
        <fullName evidence="2">DUF4192 family protein</fullName>
    </submittedName>
</protein>
<dbReference type="Pfam" id="PF13830">
    <property type="entry name" value="DUF4192"/>
    <property type="match status" value="1"/>
</dbReference>
<name>A0A5B0EE18_9MICC</name>